<dbReference type="RefSeq" id="WP_069025018.1">
    <property type="nucleotide sequence ID" value="NZ_LVJZ01000004.1"/>
</dbReference>
<evidence type="ECO:0008006" key="3">
    <source>
        <dbReference type="Google" id="ProtNLM"/>
    </source>
</evidence>
<organism evidence="1 2">
    <name type="scientific">Candidatus Thiodiazotropha endoloripes</name>
    <dbReference type="NCBI Taxonomy" id="1818881"/>
    <lineage>
        <taxon>Bacteria</taxon>
        <taxon>Pseudomonadati</taxon>
        <taxon>Pseudomonadota</taxon>
        <taxon>Gammaproteobacteria</taxon>
        <taxon>Chromatiales</taxon>
        <taxon>Sedimenticolaceae</taxon>
        <taxon>Candidatus Thiodiazotropha</taxon>
    </lineage>
</organism>
<sequence length="611" mass="68923">MATSNPIGLRIPEQSSPSGVPFYLNDKQVAAWAKELPMANIGETSRQIFQSLRAFNRTSLDATQRLRSIENFREPLSYVATNLNKHYLGTRFPLSEKSHKIANLNRELHSGMATAYKAVIVDLLTHAQEGVDRAQLTLAIHRCITYLSKVILLSVIVYDPCPKRTWQELHVCHRLANRYGIGSDKVNDPYEPSEQQSTIDQNYTRCLLFSLASPYKMRQKENLQLFDILLDWSQYTNLYSYDDAPEESSITIHQDSDMAPSHENKSASIATKYLLILEVSGLLSQMRDHFTDDQESKPTLSGITELDKGVIRQLIMLWSKAQKRAFVRTKLNFDLRIAVGLRSVHKLITLGDVPDPAPETEEEKEATWIDAQFAHGQDMHVEARFSLQPMDIASYNPRRGNFEEFGPNSTDISEITEESKLEIWQDDKEQQMDKATCLFTTINESAGGYCLDWRGKEIPKIQVGELIGVQSAMSAAQFGVGMVRWMRNSDDESMQVGVQMIAPNAMAVTAQLTDQNVSQQEKCLLLPEVGTSGQPTSLICPSYPFSLGKTLLINDGENTQEIKLTRLLESSGSISQYQFVHLDENAAAKMKEDQNDLDDDSDYESLWSTLI</sequence>
<protein>
    <recommendedName>
        <fullName evidence="3">GTPase</fullName>
    </recommendedName>
</protein>
<name>A0A1E2UJB4_9GAMM</name>
<evidence type="ECO:0000313" key="1">
    <source>
        <dbReference type="EMBL" id="ODB94420.1"/>
    </source>
</evidence>
<comment type="caution">
    <text evidence="1">The sequence shown here is derived from an EMBL/GenBank/DDBJ whole genome shotgun (WGS) entry which is preliminary data.</text>
</comment>
<reference evidence="1 2" key="1">
    <citation type="submission" date="2016-03" db="EMBL/GenBank/DDBJ databases">
        <title>Chemosynthetic sulphur-oxidizing symbionts of marine invertebrate animals are capable of nitrogen fixation.</title>
        <authorList>
            <person name="Petersen J.M."/>
            <person name="Kemper A."/>
            <person name="Gruber-Vodicka H."/>
            <person name="Cardini U."/>
            <person name="Geest Mvander."/>
            <person name="Kleiner M."/>
            <person name="Bulgheresi S."/>
            <person name="Fussmann M."/>
            <person name="Herbold C."/>
            <person name="Seah B.K.B."/>
            <person name="Antony C.Paul."/>
            <person name="Liu D."/>
            <person name="Belitz A."/>
            <person name="Weber M."/>
        </authorList>
    </citation>
    <scope>NUCLEOTIDE SEQUENCE [LARGE SCALE GENOMIC DNA]</scope>
    <source>
        <strain evidence="1">G_D</strain>
    </source>
</reference>
<dbReference type="Proteomes" id="UP000094849">
    <property type="component" value="Unassembled WGS sequence"/>
</dbReference>
<evidence type="ECO:0000313" key="2">
    <source>
        <dbReference type="Proteomes" id="UP000094849"/>
    </source>
</evidence>
<gene>
    <name evidence="1" type="ORF">A3196_17980</name>
</gene>
<keyword evidence="2" id="KW-1185">Reference proteome</keyword>
<dbReference type="AlphaFoldDB" id="A0A1E2UJB4"/>
<accession>A0A1E2UJB4</accession>
<dbReference type="EMBL" id="LVJZ01000004">
    <property type="protein sequence ID" value="ODB94420.1"/>
    <property type="molecule type" value="Genomic_DNA"/>
</dbReference>
<proteinExistence type="predicted"/>
<dbReference type="STRING" id="1818881.A3196_17980"/>